<keyword evidence="3" id="KW-1185">Reference proteome</keyword>
<dbReference type="Proteomes" id="UP001198983">
    <property type="component" value="Chromosome"/>
</dbReference>
<name>A0AAX2ZAX3_9FIRM</name>
<reference evidence="2 3" key="1">
    <citation type="journal article" date="2023" name="Int. J. Syst. Evol. Microbiol.">
        <title>Terrisporobacter hibernicus sp. nov., isolated from bovine faeces in Northern Ireland.</title>
        <authorList>
            <person name="Mitchell M."/>
            <person name="Nguyen S.V."/>
            <person name="Connor M."/>
            <person name="Fairley D.J."/>
            <person name="Donoghue O."/>
            <person name="Marshall H."/>
            <person name="Koolman L."/>
            <person name="McMullan G."/>
            <person name="Schaffer K.E."/>
            <person name="McGrath J.W."/>
            <person name="Fanning S."/>
        </authorList>
    </citation>
    <scope>NUCLEOTIDE SEQUENCE [LARGE SCALE GENOMIC DNA]</scope>
    <source>
        <strain evidence="2 3">MCA3</strain>
    </source>
</reference>
<evidence type="ECO:0000313" key="2">
    <source>
        <dbReference type="EMBL" id="UEL46314.1"/>
    </source>
</evidence>
<protein>
    <recommendedName>
        <fullName evidence="4">DUF4190 domain-containing protein</fullName>
    </recommendedName>
</protein>
<sequence length="72" mass="8152">MQNKNSIMTTFFIGTIGGMLILCGLIFLIYCFSYEIKHKKKLYKEAKIVAVIGILIGILMVSLTLLYSNNFI</sequence>
<keyword evidence="1" id="KW-0472">Membrane</keyword>
<evidence type="ECO:0000313" key="3">
    <source>
        <dbReference type="Proteomes" id="UP001198983"/>
    </source>
</evidence>
<dbReference type="EMBL" id="CP081135">
    <property type="protein sequence ID" value="UEL46314.1"/>
    <property type="molecule type" value="Genomic_DNA"/>
</dbReference>
<dbReference type="RefSeq" id="WP_228415273.1">
    <property type="nucleotide sequence ID" value="NZ_CP081135.1"/>
</dbReference>
<evidence type="ECO:0008006" key="4">
    <source>
        <dbReference type="Google" id="ProtNLM"/>
    </source>
</evidence>
<evidence type="ECO:0000256" key="1">
    <source>
        <dbReference type="SAM" id="Phobius"/>
    </source>
</evidence>
<feature type="transmembrane region" description="Helical" evidence="1">
    <location>
        <begin position="12"/>
        <end position="36"/>
    </location>
</feature>
<dbReference type="AlphaFoldDB" id="A0AAX2ZAX3"/>
<keyword evidence="1" id="KW-0812">Transmembrane</keyword>
<dbReference type="KEGG" id="tem:JW646_11700"/>
<gene>
    <name evidence="2" type="ORF">JW646_11700</name>
</gene>
<feature type="transmembrane region" description="Helical" evidence="1">
    <location>
        <begin position="48"/>
        <end position="67"/>
    </location>
</feature>
<proteinExistence type="predicted"/>
<keyword evidence="1" id="KW-1133">Transmembrane helix</keyword>
<organism evidence="2 3">
    <name type="scientific">Terrisporobacter hibernicus</name>
    <dbReference type="NCBI Taxonomy" id="2813371"/>
    <lineage>
        <taxon>Bacteria</taxon>
        <taxon>Bacillati</taxon>
        <taxon>Bacillota</taxon>
        <taxon>Clostridia</taxon>
        <taxon>Peptostreptococcales</taxon>
        <taxon>Peptostreptococcaceae</taxon>
        <taxon>Terrisporobacter</taxon>
    </lineage>
</organism>
<accession>A0AAX2ZAX3</accession>